<gene>
    <name evidence="4" type="ORF">g.22321</name>
</gene>
<dbReference type="AlphaFoldDB" id="A0A1B6EYI4"/>
<dbReference type="InterPro" id="IPR000863">
    <property type="entry name" value="Sulfotransferase_dom"/>
</dbReference>
<dbReference type="SUPFAM" id="SSF52540">
    <property type="entry name" value="P-loop containing nucleoside triphosphate hydrolases"/>
    <property type="match status" value="1"/>
</dbReference>
<feature type="domain" description="Sulfotransferase" evidence="3">
    <location>
        <begin position="60"/>
        <end position="311"/>
    </location>
</feature>
<reference evidence="4" key="1">
    <citation type="submission" date="2015-11" db="EMBL/GenBank/DDBJ databases">
        <title>De novo transcriptome assembly of four potential Pierce s Disease insect vectors from Arizona vineyards.</title>
        <authorList>
            <person name="Tassone E.E."/>
        </authorList>
    </citation>
    <scope>NUCLEOTIDE SEQUENCE</scope>
</reference>
<evidence type="ECO:0000313" key="4">
    <source>
        <dbReference type="EMBL" id="JAS42960.1"/>
    </source>
</evidence>
<evidence type="ECO:0000259" key="3">
    <source>
        <dbReference type="Pfam" id="PF00685"/>
    </source>
</evidence>
<organism evidence="4">
    <name type="scientific">Cuerna arida</name>
    <dbReference type="NCBI Taxonomy" id="1464854"/>
    <lineage>
        <taxon>Eukaryota</taxon>
        <taxon>Metazoa</taxon>
        <taxon>Ecdysozoa</taxon>
        <taxon>Arthropoda</taxon>
        <taxon>Hexapoda</taxon>
        <taxon>Insecta</taxon>
        <taxon>Pterygota</taxon>
        <taxon>Neoptera</taxon>
        <taxon>Paraneoptera</taxon>
        <taxon>Hemiptera</taxon>
        <taxon>Auchenorrhyncha</taxon>
        <taxon>Membracoidea</taxon>
        <taxon>Cicadellidae</taxon>
        <taxon>Cicadellinae</taxon>
        <taxon>Proconiini</taxon>
        <taxon>Cuerna</taxon>
    </lineage>
</organism>
<dbReference type="InterPro" id="IPR027417">
    <property type="entry name" value="P-loop_NTPase"/>
</dbReference>
<dbReference type="Pfam" id="PF00685">
    <property type="entry name" value="Sulfotransfer_1"/>
    <property type="match status" value="1"/>
</dbReference>
<protein>
    <recommendedName>
        <fullName evidence="3">Sulfotransferase domain-containing protein</fullName>
    </recommendedName>
</protein>
<sequence length="317" mass="37475">MDNIELRFEPLTDELSLQLQEFCQGSMPAGEIKVYPSGSILTRTYQGYAQQILDMEVREDDIWVINFPKCGTTWTQEMVWLLKNNLDFNKAKSTYLRHRFTLLEFKPMCGDRVADSVPDNIEVLSQSASPRFIKSHLPLQLLPRQIWTKKPKLIYVFRNPKDVALSYCHHYRIWKNYVGPTELFLEGFIQDKACFSPFWGHVLSYWNIRNEPNIFYLTYEEMKQDLRSIVRKMEEFLGVRYSEDEVTTLVDHLSFSSMRNNKAVNFVDAMPADKKEMRFMRQGETGAWKKEMDPQFVRRFDEWTAKNLKGTDFPLPI</sequence>
<accession>A0A1B6EYI4</accession>
<dbReference type="GO" id="GO:0008146">
    <property type="term" value="F:sulfotransferase activity"/>
    <property type="evidence" value="ECO:0007669"/>
    <property type="project" value="InterPro"/>
</dbReference>
<evidence type="ECO:0000256" key="1">
    <source>
        <dbReference type="ARBA" id="ARBA00005771"/>
    </source>
</evidence>
<comment type="similarity">
    <text evidence="1">Belongs to the sulfotransferase 1 family.</text>
</comment>
<keyword evidence="2" id="KW-0808">Transferase</keyword>
<dbReference type="Gene3D" id="3.40.50.300">
    <property type="entry name" value="P-loop containing nucleotide triphosphate hydrolases"/>
    <property type="match status" value="1"/>
</dbReference>
<proteinExistence type="inferred from homology"/>
<dbReference type="EMBL" id="GECZ01026809">
    <property type="protein sequence ID" value="JAS42960.1"/>
    <property type="molecule type" value="Transcribed_RNA"/>
</dbReference>
<evidence type="ECO:0000256" key="2">
    <source>
        <dbReference type="ARBA" id="ARBA00022679"/>
    </source>
</evidence>
<dbReference type="PANTHER" id="PTHR11783">
    <property type="entry name" value="SULFOTRANSFERASE SULT"/>
    <property type="match status" value="1"/>
</dbReference>
<name>A0A1B6EYI4_9HEMI</name>